<dbReference type="InterPro" id="IPR002559">
    <property type="entry name" value="Transposase_11"/>
</dbReference>
<proteinExistence type="predicted"/>
<organism evidence="2 3">
    <name type="scientific">Fimbriiglobus ruber</name>
    <dbReference type="NCBI Taxonomy" id="1908690"/>
    <lineage>
        <taxon>Bacteria</taxon>
        <taxon>Pseudomonadati</taxon>
        <taxon>Planctomycetota</taxon>
        <taxon>Planctomycetia</taxon>
        <taxon>Gemmatales</taxon>
        <taxon>Gemmataceae</taxon>
        <taxon>Fimbriiglobus</taxon>
    </lineage>
</organism>
<dbReference type="OrthoDB" id="2371470at2"/>
<dbReference type="AlphaFoldDB" id="A0A225DLP3"/>
<comment type="caution">
    <text evidence="2">The sequence shown here is derived from an EMBL/GenBank/DDBJ whole genome shotgun (WGS) entry which is preliminary data.</text>
</comment>
<reference evidence="3" key="1">
    <citation type="submission" date="2017-06" db="EMBL/GenBank/DDBJ databases">
        <title>Genome analysis of Fimbriiglobus ruber SP5, the first member of the order Planctomycetales with confirmed chitinolytic capability.</title>
        <authorList>
            <person name="Ravin N.V."/>
            <person name="Rakitin A.L."/>
            <person name="Ivanova A.A."/>
            <person name="Beletsky A.V."/>
            <person name="Kulichevskaya I.S."/>
            <person name="Mardanov A.V."/>
            <person name="Dedysh S.N."/>
        </authorList>
    </citation>
    <scope>NUCLEOTIDE SEQUENCE [LARGE SCALE GENOMIC DNA]</scope>
    <source>
        <strain evidence="3">SP5</strain>
    </source>
</reference>
<gene>
    <name evidence="2" type="ORF">FRUB_06485</name>
</gene>
<protein>
    <submittedName>
        <fullName evidence="2">Mobile element protein</fullName>
    </submittedName>
</protein>
<dbReference type="GO" id="GO:0006313">
    <property type="term" value="P:DNA transposition"/>
    <property type="evidence" value="ECO:0007669"/>
    <property type="project" value="InterPro"/>
</dbReference>
<dbReference type="GO" id="GO:0003677">
    <property type="term" value="F:DNA binding"/>
    <property type="evidence" value="ECO:0007669"/>
    <property type="project" value="InterPro"/>
</dbReference>
<dbReference type="EMBL" id="NIDE01000014">
    <property type="protein sequence ID" value="OWK37365.1"/>
    <property type="molecule type" value="Genomic_DNA"/>
</dbReference>
<feature type="domain" description="Transposase IS4-like" evidence="1">
    <location>
        <begin position="10"/>
        <end position="239"/>
    </location>
</feature>
<dbReference type="Pfam" id="PF01609">
    <property type="entry name" value="DDE_Tnp_1"/>
    <property type="match status" value="1"/>
</dbReference>
<evidence type="ECO:0000313" key="2">
    <source>
        <dbReference type="EMBL" id="OWK37365.1"/>
    </source>
</evidence>
<evidence type="ECO:0000259" key="1">
    <source>
        <dbReference type="Pfam" id="PF01609"/>
    </source>
</evidence>
<evidence type="ECO:0000313" key="3">
    <source>
        <dbReference type="Proteomes" id="UP000214646"/>
    </source>
</evidence>
<dbReference type="Proteomes" id="UP000214646">
    <property type="component" value="Unassembled WGS sequence"/>
</dbReference>
<keyword evidence="3" id="KW-1185">Reference proteome</keyword>
<dbReference type="RefSeq" id="WP_088257298.1">
    <property type="nucleotide sequence ID" value="NZ_NIDE01000014.1"/>
</dbReference>
<sequence length="276" mass="30742">MFRPPKVVEWFGYQLHLLVDVAHEVVVAYHLTDTKAGDNERIEALVEHAQANLPDDRLATLAYDKAADDGKVHEMLHDAGIKPLIQIRSCWPKDGEREKVIGGRIPLHVVHDEAGTVFCDDTVSPVPVRRARSYAGHESSRGTRKYRCPATVEGFACTSDAKCNRETSYGMTVRVPQEVDLRRFPSIPRATPQFERWYKGRTAVERVNARLKIFWGLDDGNVVGSRRFHAHVGAVLVVHLAFATLLASAQRGEGSFGDLKVQWCEGGNLFTTAGRA</sequence>
<dbReference type="GO" id="GO:0004803">
    <property type="term" value="F:transposase activity"/>
    <property type="evidence" value="ECO:0007669"/>
    <property type="project" value="InterPro"/>
</dbReference>
<name>A0A225DLP3_9BACT</name>
<accession>A0A225DLP3</accession>